<dbReference type="OrthoDB" id="2998079at2759"/>
<reference evidence="2" key="1">
    <citation type="journal article" date="2017" name="Nat. Ecol. Evol.">
        <title>Genome expansion and lineage-specific genetic innovations in the forest pathogenic fungi Armillaria.</title>
        <authorList>
            <person name="Sipos G."/>
            <person name="Prasanna A.N."/>
            <person name="Walter M.C."/>
            <person name="O'Connor E."/>
            <person name="Balint B."/>
            <person name="Krizsan K."/>
            <person name="Kiss B."/>
            <person name="Hess J."/>
            <person name="Varga T."/>
            <person name="Slot J."/>
            <person name="Riley R."/>
            <person name="Boka B."/>
            <person name="Rigling D."/>
            <person name="Barry K."/>
            <person name="Lee J."/>
            <person name="Mihaltcheva S."/>
            <person name="LaButti K."/>
            <person name="Lipzen A."/>
            <person name="Waldron R."/>
            <person name="Moloney N.M."/>
            <person name="Sperisen C."/>
            <person name="Kredics L."/>
            <person name="Vagvoelgyi C."/>
            <person name="Patrignani A."/>
            <person name="Fitzpatrick D."/>
            <person name="Nagy I."/>
            <person name="Doyle S."/>
            <person name="Anderson J.B."/>
            <person name="Grigoriev I.V."/>
            <person name="Gueldener U."/>
            <person name="Muensterkoetter M."/>
            <person name="Nagy L.G."/>
        </authorList>
    </citation>
    <scope>NUCLEOTIDE SEQUENCE [LARGE SCALE GENOMIC DNA]</scope>
    <source>
        <strain evidence="2">Ar21-2</strain>
    </source>
</reference>
<feature type="non-terminal residue" evidence="1">
    <location>
        <position position="70"/>
    </location>
</feature>
<protein>
    <submittedName>
        <fullName evidence="1">Uncharacterized protein</fullName>
    </submittedName>
</protein>
<name>A0A2H3CZH3_ARMGA</name>
<gene>
    <name evidence="1" type="ORF">ARMGADRAFT_1016941</name>
</gene>
<dbReference type="Proteomes" id="UP000217790">
    <property type="component" value="Unassembled WGS sequence"/>
</dbReference>
<dbReference type="InParanoid" id="A0A2H3CZH3"/>
<evidence type="ECO:0000313" key="1">
    <source>
        <dbReference type="EMBL" id="PBK86894.1"/>
    </source>
</evidence>
<keyword evidence="2" id="KW-1185">Reference proteome</keyword>
<dbReference type="AlphaFoldDB" id="A0A2H3CZH3"/>
<dbReference type="EMBL" id="KZ293681">
    <property type="protein sequence ID" value="PBK86894.1"/>
    <property type="molecule type" value="Genomic_DNA"/>
</dbReference>
<proteinExistence type="predicted"/>
<dbReference type="STRING" id="47427.A0A2H3CZH3"/>
<evidence type="ECO:0000313" key="2">
    <source>
        <dbReference type="Proteomes" id="UP000217790"/>
    </source>
</evidence>
<accession>A0A2H3CZH3</accession>
<sequence length="70" mass="7991">MCSLRDFEGMNKETRAYRLLSRHQLDNLAPVHYGTFIMPDESWGAVILGDVGEASHCYSWDRSGINTEEL</sequence>
<organism evidence="1 2">
    <name type="scientific">Armillaria gallica</name>
    <name type="common">Bulbous honey fungus</name>
    <name type="synonym">Armillaria bulbosa</name>
    <dbReference type="NCBI Taxonomy" id="47427"/>
    <lineage>
        <taxon>Eukaryota</taxon>
        <taxon>Fungi</taxon>
        <taxon>Dikarya</taxon>
        <taxon>Basidiomycota</taxon>
        <taxon>Agaricomycotina</taxon>
        <taxon>Agaricomycetes</taxon>
        <taxon>Agaricomycetidae</taxon>
        <taxon>Agaricales</taxon>
        <taxon>Marasmiineae</taxon>
        <taxon>Physalacriaceae</taxon>
        <taxon>Armillaria</taxon>
    </lineage>
</organism>